<sequence>MTINIKGGTIVKKLDSKFEYLSDMYEDSYYPTFLVNKIKENIMKLVHFIEEGHHTVEAVQEKLDEMTVAINDLQDEFYQQDSEIETVARDSIAITVEEILQYFEIDIDIEEALRERDW</sequence>
<dbReference type="Proteomes" id="UP000308744">
    <property type="component" value="Unassembled WGS sequence"/>
</dbReference>
<reference evidence="1 2" key="1">
    <citation type="submission" date="2019-04" db="EMBL/GenBank/DDBJ databases">
        <title>Lysinibacillus genome sequencing.</title>
        <authorList>
            <person name="Dunlap C."/>
        </authorList>
    </citation>
    <scope>NUCLEOTIDE SEQUENCE [LARGE SCALE GENOMIC DNA]</scope>
    <source>
        <strain evidence="1 2">CCTCC AB 2010389</strain>
    </source>
</reference>
<dbReference type="AlphaFoldDB" id="A0A4U2YL02"/>
<proteinExistence type="predicted"/>
<organism evidence="1 2">
    <name type="scientific">Lysinibacillus mangiferihumi</name>
    <dbReference type="NCBI Taxonomy" id="1130819"/>
    <lineage>
        <taxon>Bacteria</taxon>
        <taxon>Bacillati</taxon>
        <taxon>Bacillota</taxon>
        <taxon>Bacilli</taxon>
        <taxon>Bacillales</taxon>
        <taxon>Bacillaceae</taxon>
        <taxon>Lysinibacillus</taxon>
    </lineage>
</organism>
<evidence type="ECO:0000313" key="2">
    <source>
        <dbReference type="Proteomes" id="UP000308744"/>
    </source>
</evidence>
<protein>
    <submittedName>
        <fullName evidence="1">Uncharacterized protein</fullName>
    </submittedName>
</protein>
<gene>
    <name evidence="1" type="ORF">FC756_19645</name>
</gene>
<dbReference type="Pfam" id="PF18977">
    <property type="entry name" value="DUF5713"/>
    <property type="match status" value="1"/>
</dbReference>
<accession>A0A4U2YL02</accession>
<dbReference type="EMBL" id="SZPU01000082">
    <property type="protein sequence ID" value="TKI61245.1"/>
    <property type="molecule type" value="Genomic_DNA"/>
</dbReference>
<evidence type="ECO:0000313" key="1">
    <source>
        <dbReference type="EMBL" id="TKI61245.1"/>
    </source>
</evidence>
<keyword evidence="2" id="KW-1185">Reference proteome</keyword>
<dbReference type="InterPro" id="IPR043767">
    <property type="entry name" value="DUF5713"/>
</dbReference>
<comment type="caution">
    <text evidence="1">The sequence shown here is derived from an EMBL/GenBank/DDBJ whole genome shotgun (WGS) entry which is preliminary data.</text>
</comment>
<name>A0A4U2YL02_9BACI</name>